<dbReference type="Pfam" id="PF00903">
    <property type="entry name" value="Glyoxalase"/>
    <property type="match status" value="1"/>
</dbReference>
<dbReference type="InterPro" id="IPR004360">
    <property type="entry name" value="Glyas_Fos-R_dOase_dom"/>
</dbReference>
<dbReference type="AlphaFoldDB" id="A0A840CSN4"/>
<reference evidence="2" key="1">
    <citation type="submission" date="2020-08" db="EMBL/GenBank/DDBJ databases">
        <title>Genomic Encyclopedia of Type Strains, Phase IV (KMG-IV): sequencing the most valuable type-strain genomes for metagenomic binning, comparative biology and taxonomic classification.</title>
        <authorList>
            <person name="Goeker M."/>
        </authorList>
    </citation>
    <scope>NUCLEOTIDE SEQUENCE [LARGE SCALE GENOMIC DNA]</scope>
    <source>
        <strain evidence="2">DSM 105720</strain>
    </source>
</reference>
<dbReference type="InterPro" id="IPR029068">
    <property type="entry name" value="Glyas_Bleomycin-R_OHBP_Dase"/>
</dbReference>
<evidence type="ECO:0000313" key="2">
    <source>
        <dbReference type="EMBL" id="MBB4042306.1"/>
    </source>
</evidence>
<protein>
    <recommendedName>
        <fullName evidence="1">VOC domain-containing protein</fullName>
    </recommendedName>
</protein>
<accession>A0A840CSN4</accession>
<dbReference type="Gene3D" id="3.10.180.10">
    <property type="entry name" value="2,3-Dihydroxybiphenyl 1,2-Dioxygenase, domain 1"/>
    <property type="match status" value="1"/>
</dbReference>
<dbReference type="RefSeq" id="WP_044164137.1">
    <property type="nucleotide sequence ID" value="NZ_JACIER010000001.1"/>
</dbReference>
<comment type="caution">
    <text evidence="2">The sequence shown here is derived from an EMBL/GenBank/DDBJ whole genome shotgun (WGS) entry which is preliminary data.</text>
</comment>
<dbReference type="Proteomes" id="UP000560658">
    <property type="component" value="Unassembled WGS sequence"/>
</dbReference>
<evidence type="ECO:0000313" key="3">
    <source>
        <dbReference type="Proteomes" id="UP000560658"/>
    </source>
</evidence>
<dbReference type="InterPro" id="IPR052164">
    <property type="entry name" value="Anthracycline_SecMetBiosynth"/>
</dbReference>
<sequence length="121" mass="13405">MKKLIAFFEIPSTDFRRAVDFYEFVLGVRLDVLECETEKMAFFTEEGEAIGAVSYAADFLPSEKGVLIHFNCADIAETLEKVLRKGGKIAIPKTKIEAEGKGWFAVFADSEGNKVGIYAQA</sequence>
<dbReference type="InterPro" id="IPR037523">
    <property type="entry name" value="VOC_core"/>
</dbReference>
<dbReference type="PANTHER" id="PTHR33993">
    <property type="entry name" value="GLYOXALASE-RELATED"/>
    <property type="match status" value="1"/>
</dbReference>
<dbReference type="EMBL" id="JACIER010000001">
    <property type="protein sequence ID" value="MBB4042306.1"/>
    <property type="molecule type" value="Genomic_DNA"/>
</dbReference>
<proteinExistence type="predicted"/>
<name>A0A840CSN4_9BACE</name>
<dbReference type="PROSITE" id="PS51819">
    <property type="entry name" value="VOC"/>
    <property type="match status" value="1"/>
</dbReference>
<gene>
    <name evidence="2" type="ORF">GGR06_000065</name>
</gene>
<feature type="domain" description="VOC" evidence="1">
    <location>
        <begin position="4"/>
        <end position="120"/>
    </location>
</feature>
<dbReference type="SUPFAM" id="SSF54593">
    <property type="entry name" value="Glyoxalase/Bleomycin resistance protein/Dihydroxybiphenyl dioxygenase"/>
    <property type="match status" value="1"/>
</dbReference>
<keyword evidence="3" id="KW-1185">Reference proteome</keyword>
<evidence type="ECO:0000259" key="1">
    <source>
        <dbReference type="PROSITE" id="PS51819"/>
    </source>
</evidence>
<organism evidence="2 3">
    <name type="scientific">Bacteroides reticulotermitis</name>
    <dbReference type="NCBI Taxonomy" id="1133319"/>
    <lineage>
        <taxon>Bacteria</taxon>
        <taxon>Pseudomonadati</taxon>
        <taxon>Bacteroidota</taxon>
        <taxon>Bacteroidia</taxon>
        <taxon>Bacteroidales</taxon>
        <taxon>Bacteroidaceae</taxon>
        <taxon>Bacteroides</taxon>
    </lineage>
</organism>
<dbReference type="PANTHER" id="PTHR33993:SF2">
    <property type="entry name" value="VOC DOMAIN-CONTAINING PROTEIN"/>
    <property type="match status" value="1"/>
</dbReference>
<dbReference type="CDD" id="cd07247">
    <property type="entry name" value="SgaA_N_like"/>
    <property type="match status" value="1"/>
</dbReference>